<evidence type="ECO:0000256" key="7">
    <source>
        <dbReference type="PROSITE-ProRule" id="PRU01240"/>
    </source>
</evidence>
<keyword evidence="4 7" id="KW-0378">Hydrolase</keyword>
<feature type="chain" id="PRO_5044190323" evidence="8">
    <location>
        <begin position="17"/>
        <end position="768"/>
    </location>
</feature>
<evidence type="ECO:0000256" key="1">
    <source>
        <dbReference type="ARBA" id="ARBA00011073"/>
    </source>
</evidence>
<protein>
    <submittedName>
        <fullName evidence="13">Cucumisin-like</fullName>
    </submittedName>
</protein>
<dbReference type="InterPro" id="IPR015500">
    <property type="entry name" value="Peptidase_S8_subtilisin-rel"/>
</dbReference>
<dbReference type="Gene3D" id="3.50.30.30">
    <property type="match status" value="1"/>
</dbReference>
<dbReference type="Pfam" id="PF05922">
    <property type="entry name" value="Inhibitor_I9"/>
    <property type="match status" value="1"/>
</dbReference>
<dbReference type="InterPro" id="IPR010259">
    <property type="entry name" value="S8pro/Inhibitor_I9"/>
</dbReference>
<keyword evidence="12" id="KW-1185">Reference proteome</keyword>
<feature type="domain" description="Subtilisin-like protease fibronectin type-III" evidence="11">
    <location>
        <begin position="635"/>
        <end position="733"/>
    </location>
</feature>
<dbReference type="AlphaFoldDB" id="A0AB40BI31"/>
<evidence type="ECO:0000259" key="11">
    <source>
        <dbReference type="Pfam" id="PF17766"/>
    </source>
</evidence>
<dbReference type="Gene3D" id="3.30.70.80">
    <property type="entry name" value="Peptidase S8 propeptide/proteinase inhibitor I9"/>
    <property type="match status" value="1"/>
</dbReference>
<evidence type="ECO:0000256" key="4">
    <source>
        <dbReference type="ARBA" id="ARBA00022801"/>
    </source>
</evidence>
<dbReference type="Proteomes" id="UP001515500">
    <property type="component" value="Chromosome 1"/>
</dbReference>
<feature type="domain" description="Peptidase S8/S53" evidence="9">
    <location>
        <begin position="129"/>
        <end position="580"/>
    </location>
</feature>
<feature type="domain" description="Inhibitor I9" evidence="10">
    <location>
        <begin position="26"/>
        <end position="105"/>
    </location>
</feature>
<evidence type="ECO:0000256" key="3">
    <source>
        <dbReference type="ARBA" id="ARBA00022729"/>
    </source>
</evidence>
<evidence type="ECO:0000256" key="8">
    <source>
        <dbReference type="SAM" id="SignalP"/>
    </source>
</evidence>
<reference evidence="13" key="2">
    <citation type="submission" date="2025-08" db="UniProtKB">
        <authorList>
            <consortium name="RefSeq"/>
        </authorList>
    </citation>
    <scope>IDENTIFICATION</scope>
</reference>
<dbReference type="CDD" id="cd02120">
    <property type="entry name" value="PA_subtilisin_like"/>
    <property type="match status" value="1"/>
</dbReference>
<dbReference type="Pfam" id="PF00082">
    <property type="entry name" value="Peptidase_S8"/>
    <property type="match status" value="1"/>
</dbReference>
<dbReference type="Pfam" id="PF17766">
    <property type="entry name" value="fn3_6"/>
    <property type="match status" value="1"/>
</dbReference>
<dbReference type="FunFam" id="3.30.70.80:FF:000002">
    <property type="entry name" value="Subtilisin-like protease SBT5.3"/>
    <property type="match status" value="1"/>
</dbReference>
<keyword evidence="3 8" id="KW-0732">Signal</keyword>
<dbReference type="Gene3D" id="2.60.40.2310">
    <property type="match status" value="1"/>
</dbReference>
<evidence type="ECO:0000259" key="9">
    <source>
        <dbReference type="Pfam" id="PF00082"/>
    </source>
</evidence>
<dbReference type="SUPFAM" id="SSF52743">
    <property type="entry name" value="Subtilisin-like"/>
    <property type="match status" value="1"/>
</dbReference>
<dbReference type="InterPro" id="IPR034197">
    <property type="entry name" value="Peptidases_S8_3"/>
</dbReference>
<dbReference type="PANTHER" id="PTHR10795">
    <property type="entry name" value="PROPROTEIN CONVERTASE SUBTILISIN/KEXIN"/>
    <property type="match status" value="1"/>
</dbReference>
<dbReference type="PRINTS" id="PR00723">
    <property type="entry name" value="SUBTILISIN"/>
</dbReference>
<comment type="similarity">
    <text evidence="1 7">Belongs to the peptidase S8 family.</text>
</comment>
<name>A0AB40BI31_DIOCR</name>
<feature type="active site" description="Charge relay system" evidence="6 7">
    <location>
        <position position="201"/>
    </location>
</feature>
<keyword evidence="5 7" id="KW-0720">Serine protease</keyword>
<dbReference type="Gene3D" id="3.40.50.200">
    <property type="entry name" value="Peptidase S8/S53 domain"/>
    <property type="match status" value="1"/>
</dbReference>
<dbReference type="GeneID" id="120263247"/>
<keyword evidence="2 7" id="KW-0645">Protease</keyword>
<accession>A0AB40BI31</accession>
<evidence type="ECO:0000313" key="12">
    <source>
        <dbReference type="Proteomes" id="UP001515500"/>
    </source>
</evidence>
<organism evidence="12 13">
    <name type="scientific">Dioscorea cayennensis subsp. rotundata</name>
    <name type="common">White Guinea yam</name>
    <name type="synonym">Dioscorea rotundata</name>
    <dbReference type="NCBI Taxonomy" id="55577"/>
    <lineage>
        <taxon>Eukaryota</taxon>
        <taxon>Viridiplantae</taxon>
        <taxon>Streptophyta</taxon>
        <taxon>Embryophyta</taxon>
        <taxon>Tracheophyta</taxon>
        <taxon>Spermatophyta</taxon>
        <taxon>Magnoliopsida</taxon>
        <taxon>Liliopsida</taxon>
        <taxon>Dioscoreales</taxon>
        <taxon>Dioscoreaceae</taxon>
        <taxon>Dioscorea</taxon>
    </lineage>
</organism>
<dbReference type="RefSeq" id="XP_039127052.1">
    <property type="nucleotide sequence ID" value="XM_039271118.1"/>
</dbReference>
<evidence type="ECO:0000259" key="10">
    <source>
        <dbReference type="Pfam" id="PF05922"/>
    </source>
</evidence>
<evidence type="ECO:0000256" key="6">
    <source>
        <dbReference type="PIRSR" id="PIRSR615500-1"/>
    </source>
</evidence>
<dbReference type="InterPro" id="IPR023828">
    <property type="entry name" value="Peptidase_S8_Ser-AS"/>
</dbReference>
<feature type="active site" description="Charge relay system" evidence="6 7">
    <location>
        <position position="136"/>
    </location>
</feature>
<proteinExistence type="inferred from homology"/>
<dbReference type="InterPro" id="IPR041469">
    <property type="entry name" value="Subtilisin-like_FN3"/>
</dbReference>
<dbReference type="FunFam" id="3.40.50.200:FF:000006">
    <property type="entry name" value="Subtilisin-like protease SBT1.5"/>
    <property type="match status" value="1"/>
</dbReference>
<evidence type="ECO:0000256" key="2">
    <source>
        <dbReference type="ARBA" id="ARBA00022670"/>
    </source>
</evidence>
<dbReference type="PROSITE" id="PS00138">
    <property type="entry name" value="SUBTILASE_SER"/>
    <property type="match status" value="1"/>
</dbReference>
<evidence type="ECO:0000256" key="5">
    <source>
        <dbReference type="ARBA" id="ARBA00022825"/>
    </source>
</evidence>
<sequence length="768" mass="82044">MTTFLFLIVFSCLALSFQSYGDERKVHIVYMGGRSKGVSSSSLSSIHHSMLNKVLSSGVSSSESIVYSYGRSFNGFAARLTDEEVEKLSEMDGVVSVLPNTKFQPHTTRSWDFMGLTRNLSLRYPNQGNVIVGVLDTGIWPESESFSGDGLGSLPSKFKGTCQTGGTNFTCNNKLIGARYYNADNFFDPREFKSPRDAIGHGTHTSSTAAGRAVGGASYFGLAEGEARGAVPEARIAMYKVCWLGYGCSGADILKAFDDAIADGVDIISVSLGSGFPFEYYEDPIAIGSFHAMKNGILTSNSAGNAGPFPISVANYAPWSLTVAASSIDRKFVSNVVLGNGNTYIGIAINSFNLGNSVSPLIYGGDAVNVSTGSSELISSYCFDGYMNSQKVKGNLVLCNGLFGEEGIPNADGLGVILSSDNYKDVAFNFRLPATVLSSQDVQEVLAYIRSSSNPIATIKMSDEWNDTLAPTVVSFSSRGPNPITPDILKPDLTAPGVDIIAAWSLAASPTFNPEDQRITKFNIISGTSMSCPHATGAAAYVKSAHPSWSPAAIKSALMTTATPMDSRKNEDAEFAYGAGHINPVKAVDPGLIFDASEQDYITFLCKQGYNTSTLQRLTGDNCTCNGIAPGKAWNLNYPSFSLSVPDNGYALGSFYRTVTNVGFPNSTYYATVFAPENLKISVEPASLSFTQVGEKKSFVVKVDGGKLFQQPIMSACITWFDGVHSVRTPVVVFTTVLPLPFNVDQGADLRSIGKANFPRLNGNLMGN</sequence>
<evidence type="ECO:0000313" key="13">
    <source>
        <dbReference type="RefSeq" id="XP_039127052.1"/>
    </source>
</evidence>
<dbReference type="InterPro" id="IPR036852">
    <property type="entry name" value="Peptidase_S8/S53_dom_sf"/>
</dbReference>
<feature type="active site" description="Charge relay system" evidence="6 7">
    <location>
        <position position="529"/>
    </location>
</feature>
<dbReference type="InterPro" id="IPR045051">
    <property type="entry name" value="SBT"/>
</dbReference>
<dbReference type="PROSITE" id="PS51892">
    <property type="entry name" value="SUBTILASE"/>
    <property type="match status" value="1"/>
</dbReference>
<feature type="signal peptide" evidence="8">
    <location>
        <begin position="1"/>
        <end position="16"/>
    </location>
</feature>
<dbReference type="InterPro" id="IPR000209">
    <property type="entry name" value="Peptidase_S8/S53_dom"/>
</dbReference>
<dbReference type="GO" id="GO:0006508">
    <property type="term" value="P:proteolysis"/>
    <property type="evidence" value="ECO:0007669"/>
    <property type="project" value="UniProtKB-KW"/>
</dbReference>
<dbReference type="GO" id="GO:0004252">
    <property type="term" value="F:serine-type endopeptidase activity"/>
    <property type="evidence" value="ECO:0007669"/>
    <property type="project" value="UniProtKB-UniRule"/>
</dbReference>
<gene>
    <name evidence="13" type="primary">LOC120263247</name>
</gene>
<dbReference type="CDD" id="cd04852">
    <property type="entry name" value="Peptidases_S8_3"/>
    <property type="match status" value="1"/>
</dbReference>
<reference evidence="12" key="1">
    <citation type="submission" date="2025-05" db="UniProtKB">
        <authorList>
            <consortium name="RefSeq"/>
        </authorList>
    </citation>
    <scope>NUCLEOTIDE SEQUENCE [LARGE SCALE GENOMIC DNA]</scope>
</reference>
<dbReference type="InterPro" id="IPR037045">
    <property type="entry name" value="S8pro/Inhibitor_I9_sf"/>
</dbReference>